<feature type="domain" description="GerMN" evidence="2">
    <location>
        <begin position="83"/>
        <end position="171"/>
    </location>
</feature>
<sequence>MKRPRHPRRGMTILGFAFVISAAVFGALMLQRYEQRRTPPPAPPQTQAGGTVLVTLFFAAPDGTGLVREGREVDACDGPEECIGGLIEELASGPLGELEPILPPATSVLGVEVTGDLAMVDLGREFVDGLPAGSSAEMTAIYSIVDTVAVNFPQIHRVGFRVEGEPVSTFGHLDLSRPLAPDFSLEQRNVPPPAR</sequence>
<keyword evidence="1" id="KW-0472">Membrane</keyword>
<dbReference type="Proteomes" id="UP000756860">
    <property type="component" value="Unassembled WGS sequence"/>
</dbReference>
<keyword evidence="1" id="KW-0812">Transmembrane</keyword>
<name>A0ABS5SA86_9BACT</name>
<evidence type="ECO:0000313" key="3">
    <source>
        <dbReference type="EMBL" id="MBT0652279.1"/>
    </source>
</evidence>
<gene>
    <name evidence="3" type="ORF">KI810_04370</name>
</gene>
<feature type="transmembrane region" description="Helical" evidence="1">
    <location>
        <begin position="12"/>
        <end position="30"/>
    </location>
</feature>
<dbReference type="InterPro" id="IPR019606">
    <property type="entry name" value="GerMN"/>
</dbReference>
<proteinExistence type="predicted"/>
<keyword evidence="1" id="KW-1133">Transmembrane helix</keyword>
<dbReference type="SMART" id="SM00909">
    <property type="entry name" value="Germane"/>
    <property type="match status" value="1"/>
</dbReference>
<reference evidence="3 4" key="1">
    <citation type="submission" date="2021-05" db="EMBL/GenBank/DDBJ databases">
        <title>The draft genome of Geobacter luticola JCM 17780.</title>
        <authorList>
            <person name="Xu Z."/>
            <person name="Masuda Y."/>
            <person name="Itoh H."/>
            <person name="Senoo K."/>
        </authorList>
    </citation>
    <scope>NUCLEOTIDE SEQUENCE [LARGE SCALE GENOMIC DNA]</scope>
    <source>
        <strain evidence="3 4">JCM 17780</strain>
    </source>
</reference>
<keyword evidence="4" id="KW-1185">Reference proteome</keyword>
<organism evidence="3 4">
    <name type="scientific">Geomobilimonas luticola</name>
    <dbReference type="NCBI Taxonomy" id="1114878"/>
    <lineage>
        <taxon>Bacteria</taxon>
        <taxon>Pseudomonadati</taxon>
        <taxon>Thermodesulfobacteriota</taxon>
        <taxon>Desulfuromonadia</taxon>
        <taxon>Geobacterales</taxon>
        <taxon>Geobacteraceae</taxon>
        <taxon>Geomobilimonas</taxon>
    </lineage>
</organism>
<dbReference type="EMBL" id="JAHCVK010000001">
    <property type="protein sequence ID" value="MBT0652279.1"/>
    <property type="molecule type" value="Genomic_DNA"/>
</dbReference>
<evidence type="ECO:0000313" key="4">
    <source>
        <dbReference type="Proteomes" id="UP000756860"/>
    </source>
</evidence>
<accession>A0ABS5SA86</accession>
<dbReference type="Pfam" id="PF10646">
    <property type="entry name" value="Germane"/>
    <property type="match status" value="1"/>
</dbReference>
<evidence type="ECO:0000256" key="1">
    <source>
        <dbReference type="SAM" id="Phobius"/>
    </source>
</evidence>
<comment type="caution">
    <text evidence="3">The sequence shown here is derived from an EMBL/GenBank/DDBJ whole genome shotgun (WGS) entry which is preliminary data.</text>
</comment>
<protein>
    <submittedName>
        <fullName evidence="3">GerMN domain-containing protein</fullName>
    </submittedName>
</protein>
<evidence type="ECO:0000259" key="2">
    <source>
        <dbReference type="SMART" id="SM00909"/>
    </source>
</evidence>